<evidence type="ECO:0000313" key="3">
    <source>
        <dbReference type="Proteomes" id="UP000478052"/>
    </source>
</evidence>
<comment type="caution">
    <text evidence="2">The sequence shown here is derived from an EMBL/GenBank/DDBJ whole genome shotgun (WGS) entry which is preliminary data.</text>
</comment>
<keyword evidence="1" id="KW-0472">Membrane</keyword>
<reference evidence="2 3" key="1">
    <citation type="submission" date="2019-08" db="EMBL/GenBank/DDBJ databases">
        <title>Whole genome of Aphis craccivora.</title>
        <authorList>
            <person name="Voronova N.V."/>
            <person name="Shulinski R.S."/>
            <person name="Bandarenka Y.V."/>
            <person name="Zhorov D.G."/>
            <person name="Warner D."/>
        </authorList>
    </citation>
    <scope>NUCLEOTIDE SEQUENCE [LARGE SCALE GENOMIC DNA]</scope>
    <source>
        <strain evidence="2">180601</strain>
        <tissue evidence="2">Whole Body</tissue>
    </source>
</reference>
<evidence type="ECO:0000256" key="1">
    <source>
        <dbReference type="SAM" id="Phobius"/>
    </source>
</evidence>
<dbReference type="AlphaFoldDB" id="A0A6G0YXC7"/>
<keyword evidence="1" id="KW-0812">Transmembrane</keyword>
<dbReference type="Proteomes" id="UP000478052">
    <property type="component" value="Unassembled WGS sequence"/>
</dbReference>
<feature type="transmembrane region" description="Helical" evidence="1">
    <location>
        <begin position="83"/>
        <end position="100"/>
    </location>
</feature>
<gene>
    <name evidence="2" type="ORF">FWK35_00004679</name>
</gene>
<organism evidence="2 3">
    <name type="scientific">Aphis craccivora</name>
    <name type="common">Cowpea aphid</name>
    <dbReference type="NCBI Taxonomy" id="307492"/>
    <lineage>
        <taxon>Eukaryota</taxon>
        <taxon>Metazoa</taxon>
        <taxon>Ecdysozoa</taxon>
        <taxon>Arthropoda</taxon>
        <taxon>Hexapoda</taxon>
        <taxon>Insecta</taxon>
        <taxon>Pterygota</taxon>
        <taxon>Neoptera</taxon>
        <taxon>Paraneoptera</taxon>
        <taxon>Hemiptera</taxon>
        <taxon>Sternorrhyncha</taxon>
        <taxon>Aphidomorpha</taxon>
        <taxon>Aphidoidea</taxon>
        <taxon>Aphididae</taxon>
        <taxon>Aphidini</taxon>
        <taxon>Aphis</taxon>
        <taxon>Aphis</taxon>
    </lineage>
</organism>
<name>A0A6G0YXC7_APHCR</name>
<accession>A0A6G0YXC7</accession>
<dbReference type="EMBL" id="VUJU01002054">
    <property type="protein sequence ID" value="KAF0762745.1"/>
    <property type="molecule type" value="Genomic_DNA"/>
</dbReference>
<sequence length="118" mass="14156">MDGELFSRNKHTESELVHATISILTRPMNIVVLYGIGHETEKKLCINQTSLLFYQRSVIEKINRIKRQIKRITLRRLHEHYRFELYVILLLIIKSYMGFVPELEFEKKNLIKLIHYSL</sequence>
<evidence type="ECO:0000313" key="2">
    <source>
        <dbReference type="EMBL" id="KAF0762745.1"/>
    </source>
</evidence>
<proteinExistence type="predicted"/>
<protein>
    <submittedName>
        <fullName evidence="2">Gustatory receptor</fullName>
    </submittedName>
</protein>
<keyword evidence="3" id="KW-1185">Reference proteome</keyword>
<keyword evidence="1" id="KW-1133">Transmembrane helix</keyword>
<keyword evidence="2" id="KW-0675">Receptor</keyword>